<protein>
    <recommendedName>
        <fullName evidence="8">Letm1 RBD domain-containing protein</fullName>
    </recommendedName>
</protein>
<comment type="caution">
    <text evidence="9">The sequence shown here is derived from an EMBL/GenBank/DDBJ whole genome shotgun (WGS) entry which is preliminary data.</text>
</comment>
<feature type="transmembrane region" description="Helical" evidence="7">
    <location>
        <begin position="615"/>
        <end position="644"/>
    </location>
</feature>
<sequence>MASILIFHSSYHLANSTPHSFNVCKLSYTKQRENHISKTNNPFKSYIINSSWHNIPSRPKSMFKTSYSGRDELITEDDASLGITQTNEEFNRVNCLVWVLHQSARSFSLAVQNLELFRSLPELSNAWNGVDVHAWLKPTAYQVAVYGLLKAAIEVELFLSHKRCNAPVYEILSSKTLLLGKFLEAQLTAKNPRLLQWFKTVELPRIAGLFIPLFQKWSVEYAGSGVAGVILAISCGTAVRKLGSTRISCPEFTSSVDSALVELKDLSRELVSIDKLYQLSTEAGFEHDFLSYFGKKILPCKNIEDLEFWIGLVQEKLCVAFHRESVITPDHTIIKKVEETTLAVLGIFAYLGRETRLYLSEMKIMDMDEQTKNFLSFLECGSLYIYREFNSLSKYQLFNEVVIDEIGWLDFYASLKSKFQYDGRRSRQHVIQAEKEIILYAVLTVCYDVFCGFAHYTNSSKQPLDSNVLSFLLQSQTLLSNCLEGYWAAYDKSGERMKFAENDATDSSTFFEARSKPIEFLKRETDHQSRLSKGINLADIKPVKIIEKECSPENNRLHRRLLNKSKENLISATNVMLMGSRLLFIDVADFIYLLVKQLRGEKITNREKRKIKRTINDIVALVPITILMIIPMSAVGHAAILAAINKYIPSMIPSPFSSERLNLVRQFKRIKKMEAESWTIEDQTANDSHEDKRFTVAIS</sequence>
<evidence type="ECO:0000313" key="9">
    <source>
        <dbReference type="EMBL" id="KAK1422483.1"/>
    </source>
</evidence>
<dbReference type="EMBL" id="JAUHHV010000006">
    <property type="protein sequence ID" value="KAK1422483.1"/>
    <property type="molecule type" value="Genomic_DNA"/>
</dbReference>
<evidence type="ECO:0000256" key="6">
    <source>
        <dbReference type="ARBA" id="ARBA00023136"/>
    </source>
</evidence>
<proteinExistence type="predicted"/>
<keyword evidence="6 7" id="KW-0472">Membrane</keyword>
<evidence type="ECO:0000256" key="2">
    <source>
        <dbReference type="ARBA" id="ARBA00022692"/>
    </source>
</evidence>
<name>A0AAD8KJ96_TARER</name>
<dbReference type="PANTHER" id="PTHR14009">
    <property type="entry name" value="LEUCINE ZIPPER-EF-HAND CONTAINING TRANSMEMBRANE PROTEIN"/>
    <property type="match status" value="1"/>
</dbReference>
<keyword evidence="5" id="KW-0496">Mitochondrion</keyword>
<keyword evidence="4 7" id="KW-1133">Transmembrane helix</keyword>
<dbReference type="GO" id="GO:0043022">
    <property type="term" value="F:ribosome binding"/>
    <property type="evidence" value="ECO:0007669"/>
    <property type="project" value="InterPro"/>
</dbReference>
<organism evidence="9 10">
    <name type="scientific">Tagetes erecta</name>
    <name type="common">African marigold</name>
    <dbReference type="NCBI Taxonomy" id="13708"/>
    <lineage>
        <taxon>Eukaryota</taxon>
        <taxon>Viridiplantae</taxon>
        <taxon>Streptophyta</taxon>
        <taxon>Embryophyta</taxon>
        <taxon>Tracheophyta</taxon>
        <taxon>Spermatophyta</taxon>
        <taxon>Magnoliopsida</taxon>
        <taxon>eudicotyledons</taxon>
        <taxon>Gunneridae</taxon>
        <taxon>Pentapetalae</taxon>
        <taxon>asterids</taxon>
        <taxon>campanulids</taxon>
        <taxon>Asterales</taxon>
        <taxon>Asteraceae</taxon>
        <taxon>Asteroideae</taxon>
        <taxon>Heliantheae alliance</taxon>
        <taxon>Tageteae</taxon>
        <taxon>Tagetes</taxon>
    </lineage>
</organism>
<feature type="domain" description="Letm1 RBD" evidence="8">
    <location>
        <begin position="604"/>
        <end position="684"/>
    </location>
</feature>
<dbReference type="PANTHER" id="PTHR14009:SF34">
    <property type="entry name" value="LETM1 RBD DOMAIN-CONTAINING PROTEIN"/>
    <property type="match status" value="1"/>
</dbReference>
<keyword evidence="2 7" id="KW-0812">Transmembrane</keyword>
<dbReference type="InterPro" id="IPR044202">
    <property type="entry name" value="LETM1/MDM38-like"/>
</dbReference>
<reference evidence="9" key="1">
    <citation type="journal article" date="2023" name="bioRxiv">
        <title>Improved chromosome-level genome assembly for marigold (Tagetes erecta).</title>
        <authorList>
            <person name="Jiang F."/>
            <person name="Yuan L."/>
            <person name="Wang S."/>
            <person name="Wang H."/>
            <person name="Xu D."/>
            <person name="Wang A."/>
            <person name="Fan W."/>
        </authorList>
    </citation>
    <scope>NUCLEOTIDE SEQUENCE</scope>
    <source>
        <strain evidence="9">WSJ</strain>
        <tissue evidence="9">Leaf</tissue>
    </source>
</reference>
<evidence type="ECO:0000313" key="10">
    <source>
        <dbReference type="Proteomes" id="UP001229421"/>
    </source>
</evidence>
<evidence type="ECO:0000256" key="1">
    <source>
        <dbReference type="ARBA" id="ARBA00004434"/>
    </source>
</evidence>
<gene>
    <name evidence="9" type="ORF">QVD17_25628</name>
</gene>
<evidence type="ECO:0000256" key="3">
    <source>
        <dbReference type="ARBA" id="ARBA00022792"/>
    </source>
</evidence>
<dbReference type="Proteomes" id="UP001229421">
    <property type="component" value="Unassembled WGS sequence"/>
</dbReference>
<dbReference type="GO" id="GO:0030003">
    <property type="term" value="P:intracellular monoatomic cation homeostasis"/>
    <property type="evidence" value="ECO:0007669"/>
    <property type="project" value="TreeGrafter"/>
</dbReference>
<comment type="subcellular location">
    <subcellularLocation>
        <location evidence="1">Mitochondrion inner membrane</location>
        <topology evidence="1">Single-pass membrane protein</topology>
    </subcellularLocation>
</comment>
<keyword evidence="10" id="KW-1185">Reference proteome</keyword>
<evidence type="ECO:0000256" key="7">
    <source>
        <dbReference type="SAM" id="Phobius"/>
    </source>
</evidence>
<dbReference type="AlphaFoldDB" id="A0AAD8KJ96"/>
<accession>A0AAD8KJ96</accession>
<dbReference type="GO" id="GO:0005743">
    <property type="term" value="C:mitochondrial inner membrane"/>
    <property type="evidence" value="ECO:0007669"/>
    <property type="project" value="UniProtKB-SubCell"/>
</dbReference>
<keyword evidence="3" id="KW-0999">Mitochondrion inner membrane</keyword>
<evidence type="ECO:0000256" key="4">
    <source>
        <dbReference type="ARBA" id="ARBA00022989"/>
    </source>
</evidence>
<evidence type="ECO:0000256" key="5">
    <source>
        <dbReference type="ARBA" id="ARBA00023128"/>
    </source>
</evidence>
<dbReference type="Pfam" id="PF07766">
    <property type="entry name" value="LETM1_RBD"/>
    <property type="match status" value="1"/>
</dbReference>
<dbReference type="InterPro" id="IPR033122">
    <property type="entry name" value="LETM1-like_RBD"/>
</dbReference>
<evidence type="ECO:0000259" key="8">
    <source>
        <dbReference type="Pfam" id="PF07766"/>
    </source>
</evidence>